<comment type="subcellular location">
    <subcellularLocation>
        <location evidence="1">Nucleus</location>
    </subcellularLocation>
</comment>
<dbReference type="GO" id="GO:0005737">
    <property type="term" value="C:cytoplasm"/>
    <property type="evidence" value="ECO:0007669"/>
    <property type="project" value="TreeGrafter"/>
</dbReference>
<evidence type="ECO:0000256" key="4">
    <source>
        <dbReference type="ARBA" id="ARBA00022771"/>
    </source>
</evidence>
<dbReference type="Pfam" id="PF10366">
    <property type="entry name" value="Vps39_1"/>
    <property type="match status" value="1"/>
</dbReference>
<dbReference type="InterPro" id="IPR001781">
    <property type="entry name" value="Znf_LIM"/>
</dbReference>
<dbReference type="InterPro" id="IPR032914">
    <property type="entry name" value="Vam6/VPS39/TRAP1"/>
</dbReference>
<feature type="domain" description="LIM zinc-binding" evidence="10">
    <location>
        <begin position="214"/>
        <end position="273"/>
    </location>
</feature>
<dbReference type="InterPro" id="IPR056807">
    <property type="entry name" value="LIM_FHL1/2/3/5_N"/>
</dbReference>
<keyword evidence="5 8" id="KW-0862">Zinc</keyword>
<keyword evidence="6 8" id="KW-0440">LIM domain</keyword>
<dbReference type="PROSITE" id="PS50236">
    <property type="entry name" value="CHCR"/>
    <property type="match status" value="1"/>
</dbReference>
<evidence type="ECO:0000256" key="5">
    <source>
        <dbReference type="ARBA" id="ARBA00022833"/>
    </source>
</evidence>
<dbReference type="CDD" id="cd09426">
    <property type="entry name" value="LIM2_FHL2"/>
    <property type="match status" value="1"/>
</dbReference>
<evidence type="ECO:0000313" key="12">
    <source>
        <dbReference type="EMBL" id="KAK1793137.1"/>
    </source>
</evidence>
<dbReference type="PROSITE" id="PS50023">
    <property type="entry name" value="LIM_DOMAIN_2"/>
    <property type="match status" value="2"/>
</dbReference>
<dbReference type="GO" id="GO:0006914">
    <property type="term" value="P:autophagy"/>
    <property type="evidence" value="ECO:0007669"/>
    <property type="project" value="TreeGrafter"/>
</dbReference>
<dbReference type="EMBL" id="JAROKS010000018">
    <property type="protein sequence ID" value="KAK1793137.1"/>
    <property type="molecule type" value="Genomic_DNA"/>
</dbReference>
<evidence type="ECO:0000256" key="6">
    <source>
        <dbReference type="ARBA" id="ARBA00023038"/>
    </source>
</evidence>
<dbReference type="Gene3D" id="2.10.110.10">
    <property type="entry name" value="Cysteine Rich Protein"/>
    <property type="match status" value="3"/>
</dbReference>
<keyword evidence="2 8" id="KW-0479">Metal-binding</keyword>
<protein>
    <submittedName>
        <fullName evidence="12">Uncharacterized protein</fullName>
    </submittedName>
</protein>
<dbReference type="Pfam" id="PF00412">
    <property type="entry name" value="LIM"/>
    <property type="match status" value="3"/>
</dbReference>
<evidence type="ECO:0000313" key="13">
    <source>
        <dbReference type="Proteomes" id="UP001239994"/>
    </source>
</evidence>
<accession>A0AAD8Z5B4</accession>
<keyword evidence="13" id="KW-1185">Reference proteome</keyword>
<feature type="domain" description="LIM zinc-binding" evidence="10">
    <location>
        <begin position="39"/>
        <end position="100"/>
    </location>
</feature>
<dbReference type="FunFam" id="2.10.110.10:FF:000013">
    <property type="entry name" value="Four and a half LIM domains 1"/>
    <property type="match status" value="1"/>
</dbReference>
<dbReference type="FunFam" id="2.10.110.10:FF:000030">
    <property type="entry name" value="Four and a half LIM domains protein 2"/>
    <property type="match status" value="1"/>
</dbReference>
<evidence type="ECO:0000256" key="9">
    <source>
        <dbReference type="PROSITE-ProRule" id="PRU01006"/>
    </source>
</evidence>
<sequence>MSTERFDCHYCKDSLLGKKYILKEDTQYCTKCYENLFANSCEECSLPIGCNCKDLSYKDRHWHENCFKCAKCSRSLVEKAFAAKDELLLCTECYSHEYSSKCTTCKKTIIPGIMRCPTSTHQISDLSLTDIQWCAVDISHLRSYFRPTRMYEAYGELYVFGFRLGSRKMEYKGNSWHETCFLCQRCQQPIGTKSFIPKDNSYFCIPCFEKQFAYQCCACKKAITTGGVTYHDKPWHRECFTCIGCKKQLAGQRFTSRENYPYCLDCFSNLYAKKCVGCTKPITRFGFWGFDSELTLNLPQVWREQSTSRSRSDSGTANVSPACSVPCLWWAAAFSPSATTFSVLNAAVRSDLTWEGAIQVGGDVFCHPYFFYILTTNQKRTKMSIFSSALVFEEAPAGKGKTKSTLQCVEFFCNNLYVGRKNAVIQHFAVTGSSRGESPRVQEVWRRQVGRGGTVTQLKTVPVLNHLLVLCDGTVTVVNMFSLEPVPGLKSIQNVSLFYAGEPAAQAQPVFVKLFIACARRRTVCIYRVCVDRWECVGQVLLPQDPVALVVHETRLCVATSDRYILHDYLSQSTLELFTHNMGKQNVIVKESMKGEFLLNGPGNLGMFVMQNGISQRPPVQWPEGVLDAAVQYPYLLALQSQTLHIYSMLDQQLKQTISIQRGKALLSTSESVFVVAEQQIHCLSQTPLGDQVQSLLEHERVEEALTLLDGVQALLPGDCYKELHRKIVRTSGWINFYKEAFPEAIELFIKSELDPREIISVYPSMVVIVNDFEHQLPAVSNVRDLWQLNQEDRTTFQQYLSFLSHFLREVRGTAQGQICPREVDTALLKLYLEQGDYGNLNQLVSAPNHCVLHVCEPDLQHHKRFFAIGLLYQSQGQPFNAIQTWARIVDGEGDSSQTVLLHIVKTLSQLKQKSVILETMDWVLLKDQKGSILMSTKFSARCQTQSGLAGALIFTKRDPDTQSMFAPNEVLTILTHYPIALTSYLEFLVHDLHSKEEKHHTLLAVTYATRILETAKGMQVNDVTTQETREKLQQFLWQSSIYDTSAIHAKIKSSHLHVEKAILLGRAGEHQKALQVLVNQEKDVCAAETYCWRTSAGQDRKCTQQLFLCLLQIYLGSGHHVTAAVDLLNNNAMAFNLARVLEVLPGSWSLQLVMHFLRESLRATTHERRLRGLEKSLAKVENLRQKCAW</sequence>
<evidence type="ECO:0000256" key="2">
    <source>
        <dbReference type="ARBA" id="ARBA00022723"/>
    </source>
</evidence>
<name>A0AAD8Z5B4_9TELE</name>
<evidence type="ECO:0000259" key="10">
    <source>
        <dbReference type="PROSITE" id="PS50023"/>
    </source>
</evidence>
<reference evidence="12" key="1">
    <citation type="submission" date="2023-03" db="EMBL/GenBank/DDBJ databases">
        <title>Electrophorus voltai genome.</title>
        <authorList>
            <person name="Bian C."/>
        </authorList>
    </citation>
    <scope>NUCLEOTIDE SEQUENCE</scope>
    <source>
        <strain evidence="12">CB-2022</strain>
        <tissue evidence="12">Muscle</tissue>
    </source>
</reference>
<evidence type="ECO:0000256" key="8">
    <source>
        <dbReference type="PROSITE-ProRule" id="PRU00125"/>
    </source>
</evidence>
<dbReference type="GO" id="GO:0034058">
    <property type="term" value="P:endosomal vesicle fusion"/>
    <property type="evidence" value="ECO:0007669"/>
    <property type="project" value="TreeGrafter"/>
</dbReference>
<dbReference type="Pfam" id="PF25076">
    <property type="entry name" value="LIM_FHL2-3_N"/>
    <property type="match status" value="1"/>
</dbReference>
<dbReference type="PANTHER" id="PTHR12894:SF30">
    <property type="entry name" value="TRANSFORMING GROWTH FACTOR-BETA RECEPTOR-ASSOCIATED PROTEIN 1-LIKE"/>
    <property type="match status" value="1"/>
</dbReference>
<dbReference type="GO" id="GO:0006886">
    <property type="term" value="P:intracellular protein transport"/>
    <property type="evidence" value="ECO:0007669"/>
    <property type="project" value="UniProtKB-UniRule"/>
</dbReference>
<keyword evidence="7" id="KW-0539">Nucleus</keyword>
<evidence type="ECO:0000256" key="3">
    <source>
        <dbReference type="ARBA" id="ARBA00022737"/>
    </source>
</evidence>
<dbReference type="GO" id="GO:0005634">
    <property type="term" value="C:nucleus"/>
    <property type="evidence" value="ECO:0007669"/>
    <property type="project" value="UniProtKB-SubCell"/>
</dbReference>
<dbReference type="SMART" id="SM00132">
    <property type="entry name" value="LIM"/>
    <property type="match status" value="3"/>
</dbReference>
<feature type="non-terminal residue" evidence="12">
    <location>
        <position position="1"/>
    </location>
</feature>
<dbReference type="Pfam" id="PF00780">
    <property type="entry name" value="CNH"/>
    <property type="match status" value="1"/>
</dbReference>
<evidence type="ECO:0000256" key="7">
    <source>
        <dbReference type="ARBA" id="ARBA00023242"/>
    </source>
</evidence>
<evidence type="ECO:0000256" key="1">
    <source>
        <dbReference type="ARBA" id="ARBA00004123"/>
    </source>
</evidence>
<comment type="caution">
    <text evidence="12">The sequence shown here is derived from an EMBL/GenBank/DDBJ whole genome shotgun (WGS) entry which is preliminary data.</text>
</comment>
<dbReference type="GO" id="GO:0016020">
    <property type="term" value="C:membrane"/>
    <property type="evidence" value="ECO:0007669"/>
    <property type="project" value="TreeGrafter"/>
</dbReference>
<dbReference type="AlphaFoldDB" id="A0AAD8Z5B4"/>
<dbReference type="PROSITE" id="PS50219">
    <property type="entry name" value="CNH"/>
    <property type="match status" value="1"/>
</dbReference>
<dbReference type="Proteomes" id="UP001239994">
    <property type="component" value="Unassembled WGS sequence"/>
</dbReference>
<dbReference type="InterPro" id="IPR000547">
    <property type="entry name" value="Clathrin_H-chain/VPS_repeat"/>
</dbReference>
<dbReference type="PANTHER" id="PTHR12894">
    <property type="entry name" value="CNH DOMAIN CONTAINING"/>
    <property type="match status" value="1"/>
</dbReference>
<dbReference type="PROSITE" id="PS00478">
    <property type="entry name" value="LIM_DOMAIN_1"/>
    <property type="match status" value="2"/>
</dbReference>
<proteinExistence type="predicted"/>
<keyword evidence="4" id="KW-0863">Zinc-finger</keyword>
<dbReference type="SUPFAM" id="SSF57716">
    <property type="entry name" value="Glucocorticoid receptor-like (DNA-binding domain)"/>
    <property type="match status" value="4"/>
</dbReference>
<keyword evidence="3" id="KW-0677">Repeat</keyword>
<dbReference type="CDD" id="cd09346">
    <property type="entry name" value="LIM3_FHL"/>
    <property type="match status" value="1"/>
</dbReference>
<dbReference type="InterPro" id="IPR001180">
    <property type="entry name" value="CNH_dom"/>
</dbReference>
<dbReference type="InterPro" id="IPR019452">
    <property type="entry name" value="VPS39/TGF_beta_rcpt-assoc_1"/>
</dbReference>
<organism evidence="12 13">
    <name type="scientific">Electrophorus voltai</name>
    <dbReference type="NCBI Taxonomy" id="2609070"/>
    <lineage>
        <taxon>Eukaryota</taxon>
        <taxon>Metazoa</taxon>
        <taxon>Chordata</taxon>
        <taxon>Craniata</taxon>
        <taxon>Vertebrata</taxon>
        <taxon>Euteleostomi</taxon>
        <taxon>Actinopterygii</taxon>
        <taxon>Neopterygii</taxon>
        <taxon>Teleostei</taxon>
        <taxon>Ostariophysi</taxon>
        <taxon>Gymnotiformes</taxon>
        <taxon>Gymnotoidei</taxon>
        <taxon>Gymnotidae</taxon>
        <taxon>Electrophorus</taxon>
    </lineage>
</organism>
<dbReference type="GO" id="GO:0008270">
    <property type="term" value="F:zinc ion binding"/>
    <property type="evidence" value="ECO:0007669"/>
    <property type="project" value="UniProtKB-KW"/>
</dbReference>
<evidence type="ECO:0000259" key="11">
    <source>
        <dbReference type="PROSITE" id="PS50219"/>
    </source>
</evidence>
<gene>
    <name evidence="12" type="ORF">P4O66_011545</name>
</gene>
<feature type="domain" description="CNH" evidence="11">
    <location>
        <begin position="403"/>
        <end position="673"/>
    </location>
</feature>
<feature type="repeat" description="CHCR" evidence="9">
    <location>
        <begin position="952"/>
        <end position="1120"/>
    </location>
</feature>
<dbReference type="CDD" id="cd09343">
    <property type="entry name" value="LIM1_FHL"/>
    <property type="match status" value="1"/>
</dbReference>